<feature type="domain" description="UmuC" evidence="6">
    <location>
        <begin position="11"/>
        <end position="197"/>
    </location>
</feature>
<evidence type="ECO:0000259" key="6">
    <source>
        <dbReference type="PROSITE" id="PS50173"/>
    </source>
</evidence>
<dbReference type="GO" id="GO:0042276">
    <property type="term" value="P:error-prone translesion synthesis"/>
    <property type="evidence" value="ECO:0007669"/>
    <property type="project" value="TreeGrafter"/>
</dbReference>
<dbReference type="Gene3D" id="3.40.1170.60">
    <property type="match status" value="1"/>
</dbReference>
<evidence type="ECO:0000256" key="4">
    <source>
        <dbReference type="ARBA" id="ARBA00023204"/>
    </source>
</evidence>
<dbReference type="InterPro" id="IPR017961">
    <property type="entry name" value="DNA_pol_Y-fam_little_finger"/>
</dbReference>
<keyword evidence="8" id="KW-1185">Reference proteome</keyword>
<dbReference type="Pfam" id="PF00817">
    <property type="entry name" value="IMS"/>
    <property type="match status" value="1"/>
</dbReference>
<dbReference type="GO" id="GO:0003684">
    <property type="term" value="F:damaged DNA binding"/>
    <property type="evidence" value="ECO:0007669"/>
    <property type="project" value="InterPro"/>
</dbReference>
<keyword evidence="7" id="KW-0548">Nucleotidyltransferase</keyword>
<dbReference type="InterPro" id="IPR001126">
    <property type="entry name" value="UmuC"/>
</dbReference>
<dbReference type="SUPFAM" id="SSF100879">
    <property type="entry name" value="Lesion bypass DNA polymerase (Y-family), little finger domain"/>
    <property type="match status" value="1"/>
</dbReference>
<dbReference type="InterPro" id="IPR043128">
    <property type="entry name" value="Rev_trsase/Diguanyl_cyclase"/>
</dbReference>
<dbReference type="GO" id="GO:0009432">
    <property type="term" value="P:SOS response"/>
    <property type="evidence" value="ECO:0007669"/>
    <property type="project" value="UniProtKB-KW"/>
</dbReference>
<dbReference type="Proteomes" id="UP000311008">
    <property type="component" value="Chromosome"/>
</dbReference>
<dbReference type="CDD" id="cd01700">
    <property type="entry name" value="PolY_Pol_V_umuC"/>
    <property type="match status" value="1"/>
</dbReference>
<evidence type="ECO:0000256" key="1">
    <source>
        <dbReference type="ARBA" id="ARBA00010945"/>
    </source>
</evidence>
<organism evidence="7 8">
    <name type="scientific">Methylophilus medardicus</name>
    <dbReference type="NCBI Taxonomy" id="2588534"/>
    <lineage>
        <taxon>Bacteria</taxon>
        <taxon>Pseudomonadati</taxon>
        <taxon>Pseudomonadota</taxon>
        <taxon>Betaproteobacteria</taxon>
        <taxon>Nitrosomonadales</taxon>
        <taxon>Methylophilaceae</taxon>
        <taxon>Methylophilus</taxon>
    </lineage>
</organism>
<dbReference type="SUPFAM" id="SSF56672">
    <property type="entry name" value="DNA/RNA polymerases"/>
    <property type="match status" value="1"/>
</dbReference>
<comment type="similarity">
    <text evidence="1">Belongs to the DNA polymerase type-Y family.</text>
</comment>
<keyword evidence="2" id="KW-0227">DNA damage</keyword>
<evidence type="ECO:0000256" key="3">
    <source>
        <dbReference type="ARBA" id="ARBA00023199"/>
    </source>
</evidence>
<dbReference type="GO" id="GO:0006281">
    <property type="term" value="P:DNA repair"/>
    <property type="evidence" value="ECO:0007669"/>
    <property type="project" value="UniProtKB-KW"/>
</dbReference>
<dbReference type="PANTHER" id="PTHR11076:SF34">
    <property type="entry name" value="PROTEIN UMUC"/>
    <property type="match status" value="1"/>
</dbReference>
<evidence type="ECO:0000256" key="2">
    <source>
        <dbReference type="ARBA" id="ARBA00022763"/>
    </source>
</evidence>
<accession>A0A5B8CTS6</accession>
<dbReference type="GO" id="GO:0005829">
    <property type="term" value="C:cytosol"/>
    <property type="evidence" value="ECO:0007669"/>
    <property type="project" value="TreeGrafter"/>
</dbReference>
<protein>
    <submittedName>
        <fullName evidence="7">Translesion error-prone DNA polymerase V subunit UmuC</fullName>
        <ecNumber evidence="7">2.7.7.7</ecNumber>
    </submittedName>
</protein>
<dbReference type="Pfam" id="PF11799">
    <property type="entry name" value="IMS_C"/>
    <property type="match status" value="1"/>
</dbReference>
<dbReference type="EC" id="2.7.7.7" evidence="7"/>
<keyword evidence="4" id="KW-0234">DNA repair</keyword>
<evidence type="ECO:0000313" key="7">
    <source>
        <dbReference type="EMBL" id="QDC44649.1"/>
    </source>
</evidence>
<dbReference type="PANTHER" id="PTHR11076">
    <property type="entry name" value="DNA REPAIR POLYMERASE UMUC / TRANSFERASE FAMILY MEMBER"/>
    <property type="match status" value="1"/>
</dbReference>
<dbReference type="Pfam" id="PF13438">
    <property type="entry name" value="DUF4113"/>
    <property type="match status" value="1"/>
</dbReference>
<dbReference type="GO" id="GO:0003887">
    <property type="term" value="F:DNA-directed DNA polymerase activity"/>
    <property type="evidence" value="ECO:0007669"/>
    <property type="project" value="UniProtKB-EC"/>
</dbReference>
<dbReference type="InterPro" id="IPR024728">
    <property type="entry name" value="PolY_HhH_motif"/>
</dbReference>
<proteinExistence type="inferred from homology"/>
<gene>
    <name evidence="7" type="primary">umuC</name>
    <name evidence="7" type="ORF">FIU01_08970</name>
</gene>
<dbReference type="NCBIfam" id="NF002955">
    <property type="entry name" value="PRK03609.1"/>
    <property type="match status" value="1"/>
</dbReference>
<dbReference type="InterPro" id="IPR050116">
    <property type="entry name" value="DNA_polymerase-Y"/>
</dbReference>
<dbReference type="Pfam" id="PF11798">
    <property type="entry name" value="IMS_HHH"/>
    <property type="match status" value="1"/>
</dbReference>
<reference evidence="8" key="1">
    <citation type="journal article" date="2019" name="ISME J.">
        <title>Evolution in action: habitat transition from sediment to the pelagial leads to genome streamlining in Methylophilaceae.</title>
        <authorList>
            <person name="Salcher M."/>
            <person name="Schaefle D."/>
            <person name="Kaspar M."/>
            <person name="Neuenschwander S.M."/>
            <person name="Ghai R."/>
        </authorList>
    </citation>
    <scope>NUCLEOTIDE SEQUENCE [LARGE SCALE GENOMIC DNA]</scope>
    <source>
        <strain evidence="8">MMS-M-51</strain>
    </source>
</reference>
<dbReference type="KEGG" id="mmec:FIU01_08970"/>
<dbReference type="InterPro" id="IPR043502">
    <property type="entry name" value="DNA/RNA_pol_sf"/>
</dbReference>
<keyword evidence="7" id="KW-0808">Transferase</keyword>
<dbReference type="RefSeq" id="WP_140003979.1">
    <property type="nucleotide sequence ID" value="NZ_CP040946.1"/>
</dbReference>
<dbReference type="InterPro" id="IPR036775">
    <property type="entry name" value="DNA_pol_Y-fam_lit_finger_sf"/>
</dbReference>
<keyword evidence="5" id="KW-0742">SOS response</keyword>
<sequence>MSFTPSTRRVFALADVNSMYASCEEVFRPDLRGKPVVVLSNNDGCVIAQNRLAKEHLDIYMARPWFEIKDAATKLGAVVFSSNYELYANMSNRFATIVSRYSPKMEKYSIDEVFLEMTGMPGNLTDYGQAIKQDVKDSIGLPICVGIGYSKTLAKLANHCAKKQAHWQGVCDLTQLSQTELDQMLAALPVSKVWGVGHRLEAKLNKLGVHTVLRLKNADPKRIRDAFGVVLERTVKELNGEVLIEMEYTLPEAKQVMSSRSFGQRASTLEALSQAIAFHAGVAAERMRTKALYANGVFVFIMNSPHDQAQYYANSLSMGFPSPTNSTPKIIRAALWLLKKIYRPGVYYQKCGVMMLDTVSNKALQSDLFGFSHDDPKSQALMEVMDKINMKYAKGTIKVAAEAGVQTWRMQRHYLSQNYTGSWRELLTVR</sequence>
<dbReference type="PROSITE" id="PS50173">
    <property type="entry name" value="UMUC"/>
    <property type="match status" value="1"/>
</dbReference>
<name>A0A5B8CTS6_9PROT</name>
<dbReference type="EMBL" id="CP040946">
    <property type="protein sequence ID" value="QDC44649.1"/>
    <property type="molecule type" value="Genomic_DNA"/>
</dbReference>
<dbReference type="InterPro" id="IPR025188">
    <property type="entry name" value="DUF4113"/>
</dbReference>
<evidence type="ECO:0000256" key="5">
    <source>
        <dbReference type="ARBA" id="ARBA00023236"/>
    </source>
</evidence>
<dbReference type="AlphaFoldDB" id="A0A5B8CTS6"/>
<evidence type="ECO:0000313" key="8">
    <source>
        <dbReference type="Proteomes" id="UP000311008"/>
    </source>
</evidence>
<dbReference type="Gene3D" id="3.30.70.270">
    <property type="match status" value="1"/>
</dbReference>
<dbReference type="OrthoDB" id="9808813at2"/>
<keyword evidence="3" id="KW-0741">SOS mutagenesis</keyword>
<dbReference type="Gene3D" id="1.10.150.20">
    <property type="entry name" value="5' to 3' exonuclease, C-terminal subdomain"/>
    <property type="match status" value="1"/>
</dbReference>